<dbReference type="RefSeq" id="WP_090962386.1">
    <property type="nucleotide sequence ID" value="NZ_FOOA01000006.1"/>
</dbReference>
<dbReference type="Proteomes" id="UP000531216">
    <property type="component" value="Unassembled WGS sequence"/>
</dbReference>
<dbReference type="AlphaFoldDB" id="A0A7W6BRL0"/>
<dbReference type="InterPro" id="IPR035965">
    <property type="entry name" value="PAS-like_dom_sf"/>
</dbReference>
<organism evidence="5 6">
    <name type="scientific">Aureimonas phyllosphaerae</name>
    <dbReference type="NCBI Taxonomy" id="1166078"/>
    <lineage>
        <taxon>Bacteria</taxon>
        <taxon>Pseudomonadati</taxon>
        <taxon>Pseudomonadota</taxon>
        <taxon>Alphaproteobacteria</taxon>
        <taxon>Hyphomicrobiales</taxon>
        <taxon>Aurantimonadaceae</taxon>
        <taxon>Aureimonas</taxon>
    </lineage>
</organism>
<proteinExistence type="predicted"/>
<evidence type="ECO:0000256" key="1">
    <source>
        <dbReference type="ARBA" id="ARBA00022630"/>
    </source>
</evidence>
<dbReference type="PANTHER" id="PTHR47429:SF2">
    <property type="entry name" value="PROTEIN TWIN LOV 1"/>
    <property type="match status" value="1"/>
</dbReference>
<protein>
    <submittedName>
        <fullName evidence="5">PAS domain S-box-containing protein</fullName>
    </submittedName>
</protein>
<name>A0A7W6BRL0_9HYPH</name>
<keyword evidence="6" id="KW-1185">Reference proteome</keyword>
<dbReference type="PANTHER" id="PTHR47429">
    <property type="entry name" value="PROTEIN TWIN LOV 1"/>
    <property type="match status" value="1"/>
</dbReference>
<feature type="domain" description="PAS" evidence="4">
    <location>
        <begin position="29"/>
        <end position="78"/>
    </location>
</feature>
<dbReference type="InterPro" id="IPR000014">
    <property type="entry name" value="PAS"/>
</dbReference>
<comment type="caution">
    <text evidence="5">The sequence shown here is derived from an EMBL/GenBank/DDBJ whole genome shotgun (WGS) entry which is preliminary data.</text>
</comment>
<dbReference type="NCBIfam" id="TIGR00229">
    <property type="entry name" value="sensory_box"/>
    <property type="match status" value="1"/>
</dbReference>
<dbReference type="EMBL" id="JACIDO010000006">
    <property type="protein sequence ID" value="MBB3936773.1"/>
    <property type="molecule type" value="Genomic_DNA"/>
</dbReference>
<accession>A0A7W6BRL0</accession>
<dbReference type="OrthoDB" id="7991996at2"/>
<sequence>MQSHSIPPQLETYFERASVAIALAACGDDNPLLRVNAAFEELTGYTSADVVGRNCRMLQRDADNGEARERIHAFLASDTQDSVRTPIVNFHKDGHPFVNLLFMSKLRNQSGRCEFIFASQFDVSRSQPELLAAYDRELARTLLDLKPKLADTGIVIEGTLMTIANTASTVAQAKLRLAELDG</sequence>
<keyword evidence="2" id="KW-0288">FMN</keyword>
<evidence type="ECO:0000256" key="3">
    <source>
        <dbReference type="ARBA" id="ARBA00022991"/>
    </source>
</evidence>
<evidence type="ECO:0000313" key="6">
    <source>
        <dbReference type="Proteomes" id="UP000531216"/>
    </source>
</evidence>
<dbReference type="PROSITE" id="PS50112">
    <property type="entry name" value="PAS"/>
    <property type="match status" value="1"/>
</dbReference>
<evidence type="ECO:0000259" key="4">
    <source>
        <dbReference type="PROSITE" id="PS50112"/>
    </source>
</evidence>
<dbReference type="Gene3D" id="3.30.450.20">
    <property type="entry name" value="PAS domain"/>
    <property type="match status" value="1"/>
</dbReference>
<keyword evidence="3" id="KW-0157">Chromophore</keyword>
<reference evidence="5 6" key="1">
    <citation type="submission" date="2020-08" db="EMBL/GenBank/DDBJ databases">
        <title>Genomic Encyclopedia of Type Strains, Phase IV (KMG-IV): sequencing the most valuable type-strain genomes for metagenomic binning, comparative biology and taxonomic classification.</title>
        <authorList>
            <person name="Goeker M."/>
        </authorList>
    </citation>
    <scope>NUCLEOTIDE SEQUENCE [LARGE SCALE GENOMIC DNA]</scope>
    <source>
        <strain evidence="5 6">DSM 25024</strain>
    </source>
</reference>
<evidence type="ECO:0000313" key="5">
    <source>
        <dbReference type="EMBL" id="MBB3936773.1"/>
    </source>
</evidence>
<keyword evidence="1" id="KW-0285">Flavoprotein</keyword>
<dbReference type="CDD" id="cd00130">
    <property type="entry name" value="PAS"/>
    <property type="match status" value="1"/>
</dbReference>
<dbReference type="Pfam" id="PF13426">
    <property type="entry name" value="PAS_9"/>
    <property type="match status" value="1"/>
</dbReference>
<dbReference type="SUPFAM" id="SSF55785">
    <property type="entry name" value="PYP-like sensor domain (PAS domain)"/>
    <property type="match status" value="1"/>
</dbReference>
<evidence type="ECO:0000256" key="2">
    <source>
        <dbReference type="ARBA" id="ARBA00022643"/>
    </source>
</evidence>
<gene>
    <name evidence="5" type="ORF">GGR05_002938</name>
</gene>